<keyword evidence="3" id="KW-1185">Reference proteome</keyword>
<dbReference type="EMBL" id="JAFLQW010000277">
    <property type="protein sequence ID" value="MBO0349448.1"/>
    <property type="molecule type" value="Genomic_DNA"/>
</dbReference>
<proteinExistence type="predicted"/>
<evidence type="ECO:0000313" key="2">
    <source>
        <dbReference type="EMBL" id="MBO0349448.1"/>
    </source>
</evidence>
<sequence>MTSPKNLQQQFNKIANLLEKIQNLGLDSEDGETNFLSSLHQFETVALPFEFVQQGMGLWEAIFAPEVLRSLATEDPDTLESLAIALSQTLQTQLAILNPWLPLLTTPAALADKIRDRTAQIQQFTTEKAQLLEASETLFHRELELRQAGEELQELKQTRAELTAIEQELATTDLEDLCRNISNRQTALEQDRNQLEILKLQQAEIEAEIVAIQGLHHQISRELEGLQLRRSRLETRTQQQTTQLITLTEAERQRLGTALPPLLEELAEQQLAYENAQGELSQAIADFNSYQQQTHELMNYLKIHYQTDVELGQKLPVNQPKIEAIIQRIQNNLAELDQELATAQQQHERSQEKTIVTF</sequence>
<reference evidence="2 3" key="1">
    <citation type="submission" date="2021-03" db="EMBL/GenBank/DDBJ databases">
        <title>Metabolic Capacity of the Antarctic Cyanobacterium Phormidium pseudopriestleyi that Sustains Oxygenic Photosynthesis in the Presence of Hydrogen Sulfide.</title>
        <authorList>
            <person name="Lumian J.E."/>
            <person name="Jungblut A.D."/>
            <person name="Dillon M.L."/>
            <person name="Hawes I."/>
            <person name="Doran P.T."/>
            <person name="Mackey T.J."/>
            <person name="Dick G.J."/>
            <person name="Grettenberger C.L."/>
            <person name="Sumner D.Y."/>
        </authorList>
    </citation>
    <scope>NUCLEOTIDE SEQUENCE [LARGE SCALE GENOMIC DNA]</scope>
    <source>
        <strain evidence="2 3">FRX01</strain>
    </source>
</reference>
<evidence type="ECO:0000256" key="1">
    <source>
        <dbReference type="SAM" id="Coils"/>
    </source>
</evidence>
<keyword evidence="1" id="KW-0175">Coiled coil</keyword>
<dbReference type="Proteomes" id="UP000664844">
    <property type="component" value="Unassembled WGS sequence"/>
</dbReference>
<evidence type="ECO:0000313" key="3">
    <source>
        <dbReference type="Proteomes" id="UP000664844"/>
    </source>
</evidence>
<name>A0ABS3FRJ8_9CYAN</name>
<organism evidence="2 3">
    <name type="scientific">Phormidium pseudopriestleyi FRX01</name>
    <dbReference type="NCBI Taxonomy" id="1759528"/>
    <lineage>
        <taxon>Bacteria</taxon>
        <taxon>Bacillati</taxon>
        <taxon>Cyanobacteriota</taxon>
        <taxon>Cyanophyceae</taxon>
        <taxon>Oscillatoriophycideae</taxon>
        <taxon>Oscillatoriales</taxon>
        <taxon>Oscillatoriaceae</taxon>
        <taxon>Phormidium</taxon>
    </lineage>
</organism>
<dbReference type="RefSeq" id="WP_207087972.1">
    <property type="nucleotide sequence ID" value="NZ_JAFLQW010000277.1"/>
</dbReference>
<feature type="coiled-coil region" evidence="1">
    <location>
        <begin position="319"/>
        <end position="353"/>
    </location>
</feature>
<feature type="coiled-coil region" evidence="1">
    <location>
        <begin position="266"/>
        <end position="293"/>
    </location>
</feature>
<gene>
    <name evidence="2" type="ORF">J0895_10080</name>
</gene>
<protein>
    <submittedName>
        <fullName evidence="2">Uncharacterized protein</fullName>
    </submittedName>
</protein>
<feature type="coiled-coil region" evidence="1">
    <location>
        <begin position="145"/>
        <end position="236"/>
    </location>
</feature>
<comment type="caution">
    <text evidence="2">The sequence shown here is derived from an EMBL/GenBank/DDBJ whole genome shotgun (WGS) entry which is preliminary data.</text>
</comment>
<accession>A0ABS3FRJ8</accession>